<protein>
    <recommendedName>
        <fullName evidence="3">Transposase</fullName>
    </recommendedName>
</protein>
<reference evidence="1 2" key="1">
    <citation type="submission" date="2018-09" db="EMBL/GenBank/DDBJ databases">
        <title>Genome sequence and characterization of the bcs clusters for the production of nanocellulose from the low pH resistant strain Komagataeibacter medellinensis ID13488.</title>
        <authorList>
            <person name="Hernandez-Arriaga A.M."/>
            <person name="Del Cerro C."/>
            <person name="Urbina L."/>
            <person name="Eceiza A."/>
            <person name="Retegi A."/>
            <person name="Prieto M.A."/>
        </authorList>
    </citation>
    <scope>NUCLEOTIDE SEQUENCE [LARGE SCALE GENOMIC DNA]</scope>
    <source>
        <strain evidence="1 2">ID13488</strain>
    </source>
</reference>
<evidence type="ECO:0008006" key="3">
    <source>
        <dbReference type="Google" id="ProtNLM"/>
    </source>
</evidence>
<evidence type="ECO:0000313" key="1">
    <source>
        <dbReference type="EMBL" id="KAB8124977.1"/>
    </source>
</evidence>
<comment type="caution">
    <text evidence="1">The sequence shown here is derived from an EMBL/GenBank/DDBJ whole genome shotgun (WGS) entry which is preliminary data.</text>
</comment>
<dbReference type="Proteomes" id="UP000427842">
    <property type="component" value="Unassembled WGS sequence"/>
</dbReference>
<organism evidence="1 2">
    <name type="scientific">Komagataeibacter medellinensis</name>
    <dbReference type="NCBI Taxonomy" id="1177712"/>
    <lineage>
        <taxon>Bacteria</taxon>
        <taxon>Pseudomonadati</taxon>
        <taxon>Pseudomonadota</taxon>
        <taxon>Alphaproteobacteria</taxon>
        <taxon>Acetobacterales</taxon>
        <taxon>Acetobacteraceae</taxon>
        <taxon>Komagataeibacter</taxon>
    </lineage>
</organism>
<gene>
    <name evidence="1" type="ORF">D3W54_13090</name>
</gene>
<evidence type="ECO:0000313" key="2">
    <source>
        <dbReference type="Proteomes" id="UP000427842"/>
    </source>
</evidence>
<dbReference type="RefSeq" id="WP_153471325.1">
    <property type="nucleotide sequence ID" value="NZ_QYAZ01000001.1"/>
</dbReference>
<dbReference type="EMBL" id="QYAZ01000001">
    <property type="protein sequence ID" value="KAB8124977.1"/>
    <property type="molecule type" value="Genomic_DNA"/>
</dbReference>
<sequence>MAFGYGEDWVSAVRDTTDGDASVVYDCYRIDVGQEHRGYAPVQHDRYIYAPPAPVGPSVLMQASKGAARAELWDYLNSATERVRRSRALFAVLSGSMLLAPPIGTFALTDGWNTHRRLEDHGFSRKVVLIP</sequence>
<proteinExistence type="predicted"/>
<keyword evidence="2" id="KW-1185">Reference proteome</keyword>
<name>A0ABQ6VY73_9PROT</name>
<accession>A0ABQ6VY73</accession>